<comment type="caution">
    <text evidence="1">The sequence shown here is derived from an EMBL/GenBank/DDBJ whole genome shotgun (WGS) entry which is preliminary data.</text>
</comment>
<accession>A0A645J5M2</accession>
<evidence type="ECO:0000313" key="1">
    <source>
        <dbReference type="EMBL" id="MPN58440.1"/>
    </source>
</evidence>
<reference evidence="1" key="1">
    <citation type="submission" date="2019-08" db="EMBL/GenBank/DDBJ databases">
        <authorList>
            <person name="Kucharzyk K."/>
            <person name="Murdoch R.W."/>
            <person name="Higgins S."/>
            <person name="Loffler F."/>
        </authorList>
    </citation>
    <scope>NUCLEOTIDE SEQUENCE</scope>
</reference>
<organism evidence="1">
    <name type="scientific">bioreactor metagenome</name>
    <dbReference type="NCBI Taxonomy" id="1076179"/>
    <lineage>
        <taxon>unclassified sequences</taxon>
        <taxon>metagenomes</taxon>
        <taxon>ecological metagenomes</taxon>
    </lineage>
</organism>
<dbReference type="AlphaFoldDB" id="A0A645J5M2"/>
<protein>
    <submittedName>
        <fullName evidence="1">Uncharacterized protein</fullName>
    </submittedName>
</protein>
<dbReference type="EMBL" id="VSSQ01131119">
    <property type="protein sequence ID" value="MPN58440.1"/>
    <property type="molecule type" value="Genomic_DNA"/>
</dbReference>
<proteinExistence type="predicted"/>
<name>A0A645J5M2_9ZZZZ</name>
<sequence length="38" mass="3923">MAPFNQLAQIAVGSETGVDGHIIDGIVFVIGIGAENRI</sequence>
<gene>
    <name evidence="1" type="ORF">SDC9_206145</name>
</gene>